<comment type="similarity">
    <text evidence="2">Belongs to the TrkH potassium transport family.</text>
</comment>
<evidence type="ECO:0000256" key="3">
    <source>
        <dbReference type="ARBA" id="ARBA00022448"/>
    </source>
</evidence>
<dbReference type="GeneID" id="83015815"/>
<dbReference type="GO" id="GO:0046872">
    <property type="term" value="F:metal ion binding"/>
    <property type="evidence" value="ECO:0007669"/>
    <property type="project" value="UniProtKB-KW"/>
</dbReference>
<evidence type="ECO:0000256" key="4">
    <source>
        <dbReference type="ARBA" id="ARBA00022475"/>
    </source>
</evidence>
<feature type="transmembrane region" description="Helical" evidence="13">
    <location>
        <begin position="38"/>
        <end position="56"/>
    </location>
</feature>
<keyword evidence="12" id="KW-0479">Metal-binding</keyword>
<feature type="transmembrane region" description="Helical" evidence="13">
    <location>
        <begin position="267"/>
        <end position="287"/>
    </location>
</feature>
<feature type="binding site" evidence="12">
    <location>
        <position position="108"/>
    </location>
    <ligand>
        <name>K(+)</name>
        <dbReference type="ChEBI" id="CHEBI:29103"/>
    </ligand>
</feature>
<comment type="subcellular location">
    <subcellularLocation>
        <location evidence="1">Cell inner membrane</location>
        <topology evidence="1">Multi-pass membrane protein</topology>
    </subcellularLocation>
</comment>
<feature type="transmembrane region" description="Helical" evidence="13">
    <location>
        <begin position="326"/>
        <end position="348"/>
    </location>
</feature>
<evidence type="ECO:0000256" key="11">
    <source>
        <dbReference type="ARBA" id="ARBA00023136"/>
    </source>
</evidence>
<evidence type="ECO:0000313" key="15">
    <source>
        <dbReference type="Proteomes" id="UP000284178"/>
    </source>
</evidence>
<keyword evidence="3" id="KW-0813">Transport</keyword>
<dbReference type="GO" id="GO:0015379">
    <property type="term" value="F:potassium:chloride symporter activity"/>
    <property type="evidence" value="ECO:0007669"/>
    <property type="project" value="InterPro"/>
</dbReference>
<evidence type="ECO:0000256" key="1">
    <source>
        <dbReference type="ARBA" id="ARBA00004429"/>
    </source>
</evidence>
<dbReference type="PANTHER" id="PTHR32024">
    <property type="entry name" value="TRK SYSTEM POTASSIUM UPTAKE PROTEIN TRKG-RELATED"/>
    <property type="match status" value="1"/>
</dbReference>
<feature type="transmembrane region" description="Helical" evidence="13">
    <location>
        <begin position="235"/>
        <end position="255"/>
    </location>
</feature>
<keyword evidence="6" id="KW-0633">Potassium transport</keyword>
<dbReference type="Proteomes" id="UP000284178">
    <property type="component" value="Unassembled WGS sequence"/>
</dbReference>
<evidence type="ECO:0000256" key="13">
    <source>
        <dbReference type="SAM" id="Phobius"/>
    </source>
</evidence>
<feature type="transmembrane region" description="Helical" evidence="13">
    <location>
        <begin position="68"/>
        <end position="88"/>
    </location>
</feature>
<keyword evidence="9 13" id="KW-1133">Transmembrane helix</keyword>
<evidence type="ECO:0000256" key="7">
    <source>
        <dbReference type="ARBA" id="ARBA00022692"/>
    </source>
</evidence>
<keyword evidence="11 13" id="KW-0472">Membrane</keyword>
<evidence type="ECO:0000256" key="5">
    <source>
        <dbReference type="ARBA" id="ARBA00022519"/>
    </source>
</evidence>
<reference evidence="14 15" key="1">
    <citation type="submission" date="2018-08" db="EMBL/GenBank/DDBJ databases">
        <title>A genome reference for cultivated species of the human gut microbiota.</title>
        <authorList>
            <person name="Zou Y."/>
            <person name="Xue W."/>
            <person name="Luo G."/>
        </authorList>
    </citation>
    <scope>NUCLEOTIDE SEQUENCE [LARGE SCALE GENOMIC DNA]</scope>
    <source>
        <strain evidence="14 15">AF24-29</strain>
    </source>
</reference>
<organism evidence="14 15">
    <name type="scientific">Holdemania filiformis</name>
    <dbReference type="NCBI Taxonomy" id="61171"/>
    <lineage>
        <taxon>Bacteria</taxon>
        <taxon>Bacillati</taxon>
        <taxon>Bacillota</taxon>
        <taxon>Erysipelotrichia</taxon>
        <taxon>Erysipelotrichales</taxon>
        <taxon>Erysipelotrichaceae</taxon>
        <taxon>Holdemania</taxon>
    </lineage>
</organism>
<protein>
    <submittedName>
        <fullName evidence="14">TrkH family potassium uptake protein</fullName>
    </submittedName>
</protein>
<feature type="binding site" evidence="12">
    <location>
        <position position="107"/>
    </location>
    <ligand>
        <name>K(+)</name>
        <dbReference type="ChEBI" id="CHEBI:29103"/>
    </ligand>
</feature>
<keyword evidence="8 12" id="KW-0630">Potassium</keyword>
<feature type="binding site" evidence="12">
    <location>
        <position position="309"/>
    </location>
    <ligand>
        <name>K(+)</name>
        <dbReference type="ChEBI" id="CHEBI:29103"/>
    </ligand>
</feature>
<keyword evidence="15" id="KW-1185">Reference proteome</keyword>
<evidence type="ECO:0000313" key="14">
    <source>
        <dbReference type="EMBL" id="RGR73415.1"/>
    </source>
</evidence>
<feature type="transmembrane region" description="Helical" evidence="13">
    <location>
        <begin position="124"/>
        <end position="146"/>
    </location>
</feature>
<proteinExistence type="inferred from homology"/>
<comment type="caution">
    <text evidence="14">The sequence shown here is derived from an EMBL/GenBank/DDBJ whole genome shotgun (WGS) entry which is preliminary data.</text>
</comment>
<accession>A0A412FZ33</accession>
<name>A0A412FZ33_9FIRM</name>
<keyword evidence="7 13" id="KW-0812">Transmembrane</keyword>
<feature type="binding site" evidence="12">
    <location>
        <position position="310"/>
    </location>
    <ligand>
        <name>K(+)</name>
        <dbReference type="ChEBI" id="CHEBI:29103"/>
    </ligand>
</feature>
<evidence type="ECO:0000256" key="8">
    <source>
        <dbReference type="ARBA" id="ARBA00022958"/>
    </source>
</evidence>
<evidence type="ECO:0000256" key="2">
    <source>
        <dbReference type="ARBA" id="ARBA00009137"/>
    </source>
</evidence>
<gene>
    <name evidence="14" type="ORF">DWY25_10440</name>
</gene>
<dbReference type="InterPro" id="IPR003445">
    <property type="entry name" value="Cat_transpt"/>
</dbReference>
<feature type="binding site" evidence="12">
    <location>
        <position position="426"/>
    </location>
    <ligand>
        <name>K(+)</name>
        <dbReference type="ChEBI" id="CHEBI:29103"/>
    </ligand>
</feature>
<evidence type="ECO:0000256" key="10">
    <source>
        <dbReference type="ARBA" id="ARBA00023065"/>
    </source>
</evidence>
<dbReference type="PIRSF" id="PIRSF006247">
    <property type="entry name" value="TrkH"/>
    <property type="match status" value="1"/>
</dbReference>
<dbReference type="RefSeq" id="WP_117895177.1">
    <property type="nucleotide sequence ID" value="NZ_CABJCV010000012.1"/>
</dbReference>
<keyword evidence="4" id="KW-1003">Cell membrane</keyword>
<keyword evidence="5" id="KW-0997">Cell inner membrane</keyword>
<evidence type="ECO:0000256" key="9">
    <source>
        <dbReference type="ARBA" id="ARBA00022989"/>
    </source>
</evidence>
<feature type="transmembrane region" description="Helical" evidence="13">
    <location>
        <begin position="176"/>
        <end position="194"/>
    </location>
</feature>
<dbReference type="PANTHER" id="PTHR32024:SF2">
    <property type="entry name" value="TRK SYSTEM POTASSIUM UPTAKE PROTEIN TRKG-RELATED"/>
    <property type="match status" value="1"/>
</dbReference>
<evidence type="ECO:0000256" key="12">
    <source>
        <dbReference type="PIRSR" id="PIRSR006247-1"/>
    </source>
</evidence>
<keyword evidence="10" id="KW-0406">Ion transport</keyword>
<dbReference type="GO" id="GO:0005886">
    <property type="term" value="C:plasma membrane"/>
    <property type="evidence" value="ECO:0007669"/>
    <property type="project" value="UniProtKB-SubCell"/>
</dbReference>
<feature type="transmembrane region" description="Helical" evidence="13">
    <location>
        <begin position="388"/>
        <end position="408"/>
    </location>
</feature>
<dbReference type="InterPro" id="IPR004772">
    <property type="entry name" value="TrkH"/>
</dbReference>
<dbReference type="Pfam" id="PF02386">
    <property type="entry name" value="TrkH"/>
    <property type="match status" value="1"/>
</dbReference>
<dbReference type="EMBL" id="QRUP01000012">
    <property type="protein sequence ID" value="RGR73415.1"/>
    <property type="molecule type" value="Genomic_DNA"/>
</dbReference>
<dbReference type="AlphaFoldDB" id="A0A412FZ33"/>
<feature type="binding site" evidence="12">
    <location>
        <position position="215"/>
    </location>
    <ligand>
        <name>K(+)</name>
        <dbReference type="ChEBI" id="CHEBI:29103"/>
    </ligand>
</feature>
<sequence>MNWKLAGQITGASLLGSAAAMSLPLIFAAISGEQINVFLIPVLGCALLGGLLFRRGRGEVVITAREGLLSIGLCWLILSLSGALPLLLTGQIAPIDAVFEIISGYTTTGATILPEVEALPRSLLLWRALTQGIGGVGFVVFMIMLIPASQGSTMNLAEAEASPAAEKLFPRFRQSAAVLCGVYGALILIEALLLRLAGMPLWESLCHALATAGTGGFSTRTLGVAAFHSPVIESIIAVFMLIFGVNLKLVWLFVTGRTAQALKNEEFRWYAGLFLLFWLMIAGSLILDGKALVNALGLAFFQTASAVSTTGFASADFNRWPPLCRLLLPLITMFGACTGSSGGGLKIGRVILAGKAMKRELHRSRQPQIVKTITLDHRPVSEVTIQRTLTFILIYLSFFLCGWILLAACGLDLETAGSAVLTCMNNSGTGLNAVGPLGSYAAFSPFAKLTLCLVMLAGRLEFYPLILICLPKTWTAPALKMKSGKRGS</sequence>
<evidence type="ECO:0000256" key="6">
    <source>
        <dbReference type="ARBA" id="ARBA00022538"/>
    </source>
</evidence>